<dbReference type="InParanoid" id="A2EKB5"/>
<protein>
    <submittedName>
        <fullName evidence="4">Uncharacterized protein</fullName>
    </submittedName>
</protein>
<dbReference type="AlphaFoldDB" id="A2EKB5"/>
<dbReference type="OrthoDB" id="29145at2759"/>
<dbReference type="InterPro" id="IPR016024">
    <property type="entry name" value="ARM-type_fold"/>
</dbReference>
<dbReference type="EMBL" id="DS113412">
    <property type="protein sequence ID" value="EAY06913.1"/>
    <property type="molecule type" value="Genomic_DNA"/>
</dbReference>
<dbReference type="VEuPathDB" id="TrichDB:TVAGG3_0772670"/>
<gene>
    <name evidence="4" type="ORF">TVAG_057070</name>
</gene>
<dbReference type="Proteomes" id="UP000001542">
    <property type="component" value="Unassembled WGS sequence"/>
</dbReference>
<organism evidence="4 5">
    <name type="scientific">Trichomonas vaginalis (strain ATCC PRA-98 / G3)</name>
    <dbReference type="NCBI Taxonomy" id="412133"/>
    <lineage>
        <taxon>Eukaryota</taxon>
        <taxon>Metamonada</taxon>
        <taxon>Parabasalia</taxon>
        <taxon>Trichomonadida</taxon>
        <taxon>Trichomonadidae</taxon>
        <taxon>Trichomonas</taxon>
    </lineage>
</organism>
<keyword evidence="2" id="KW-0813">Transport</keyword>
<keyword evidence="3" id="KW-0653">Protein transport</keyword>
<sequence length="493" mass="55183">MNTFKYNFQDTDTLYSLRRSGADLSHYHDQLARERSARTLTLRRTARPTIAGVFGKAPQPSSSRPKLFDTANFPYLDVVYAADILRSGNDFKIIEFLSNIQQVFTATPPLTYGLITSEDLSEPLNEALMNTTSDATIIEIIKTITLIYPKSGVNQEKLIDDGLAFTFLNYMQTENQDLLVATITCIDSISEISSYARDSILCTGILTDLIRIATSQSDIQLVQLSCDAIDRIFANPEPIESSILKSAIYEVVELLNIQDLVAMKSVLQTIVSITNKKPSLGFIIYEMQIAPNIVQLLEHQELASAALPLIGNMSVSSVSNIKQLLDANLIDLLFRYISTEYTSDVFWVLSNLIESVPQLLVPVFDSNFILQTISSSEDSDYELKREISFFIATLIIFTPIHNMEIFITAEVVDLLQSMLVCGVGLIVLRVLDALTKLMYTIPEIDPSREFAEAMASEDMKDEIDRVIDSGTPLMIERAHFLIHMIEELLLNGN</sequence>
<dbReference type="PANTHER" id="PTHR23316">
    <property type="entry name" value="IMPORTIN ALPHA"/>
    <property type="match status" value="1"/>
</dbReference>
<dbReference type="SUPFAM" id="SSF48371">
    <property type="entry name" value="ARM repeat"/>
    <property type="match status" value="1"/>
</dbReference>
<reference evidence="4" key="2">
    <citation type="journal article" date="2007" name="Science">
        <title>Draft genome sequence of the sexually transmitted pathogen Trichomonas vaginalis.</title>
        <authorList>
            <person name="Carlton J.M."/>
            <person name="Hirt R.P."/>
            <person name="Silva J.C."/>
            <person name="Delcher A.L."/>
            <person name="Schatz M."/>
            <person name="Zhao Q."/>
            <person name="Wortman J.R."/>
            <person name="Bidwell S.L."/>
            <person name="Alsmark U.C.M."/>
            <person name="Besteiro S."/>
            <person name="Sicheritz-Ponten T."/>
            <person name="Noel C.J."/>
            <person name="Dacks J.B."/>
            <person name="Foster P.G."/>
            <person name="Simillion C."/>
            <person name="Van de Peer Y."/>
            <person name="Miranda-Saavedra D."/>
            <person name="Barton G.J."/>
            <person name="Westrop G.D."/>
            <person name="Mueller S."/>
            <person name="Dessi D."/>
            <person name="Fiori P.L."/>
            <person name="Ren Q."/>
            <person name="Paulsen I."/>
            <person name="Zhang H."/>
            <person name="Bastida-Corcuera F.D."/>
            <person name="Simoes-Barbosa A."/>
            <person name="Brown M.T."/>
            <person name="Hayes R.D."/>
            <person name="Mukherjee M."/>
            <person name="Okumura C.Y."/>
            <person name="Schneider R."/>
            <person name="Smith A.J."/>
            <person name="Vanacova S."/>
            <person name="Villalvazo M."/>
            <person name="Haas B.J."/>
            <person name="Pertea M."/>
            <person name="Feldblyum T.V."/>
            <person name="Utterback T.R."/>
            <person name="Shu C.L."/>
            <person name="Osoegawa K."/>
            <person name="de Jong P.J."/>
            <person name="Hrdy I."/>
            <person name="Horvathova L."/>
            <person name="Zubacova Z."/>
            <person name="Dolezal P."/>
            <person name="Malik S.B."/>
            <person name="Logsdon J.M. Jr."/>
            <person name="Henze K."/>
            <person name="Gupta A."/>
            <person name="Wang C.C."/>
            <person name="Dunne R.L."/>
            <person name="Upcroft J.A."/>
            <person name="Upcroft P."/>
            <person name="White O."/>
            <person name="Salzberg S.L."/>
            <person name="Tang P."/>
            <person name="Chiu C.-H."/>
            <person name="Lee Y.-S."/>
            <person name="Embley T.M."/>
            <person name="Coombs G.H."/>
            <person name="Mottram J.C."/>
            <person name="Tachezy J."/>
            <person name="Fraser-Liggett C.M."/>
            <person name="Johnson P.J."/>
        </authorList>
    </citation>
    <scope>NUCLEOTIDE SEQUENCE [LARGE SCALE GENOMIC DNA]</scope>
    <source>
        <strain evidence="4">G3</strain>
    </source>
</reference>
<dbReference type="GO" id="GO:0015031">
    <property type="term" value="P:protein transport"/>
    <property type="evidence" value="ECO:0007669"/>
    <property type="project" value="UniProtKB-KW"/>
</dbReference>
<keyword evidence="5" id="KW-1185">Reference proteome</keyword>
<dbReference type="Gene3D" id="1.25.10.10">
    <property type="entry name" value="Leucine-rich Repeat Variant"/>
    <property type="match status" value="1"/>
</dbReference>
<dbReference type="STRING" id="5722.A2EKB5"/>
<evidence type="ECO:0000256" key="1">
    <source>
        <dbReference type="ARBA" id="ARBA00010394"/>
    </source>
</evidence>
<dbReference type="VEuPathDB" id="TrichDB:TVAG_057070"/>
<evidence type="ECO:0000256" key="3">
    <source>
        <dbReference type="ARBA" id="ARBA00022927"/>
    </source>
</evidence>
<comment type="similarity">
    <text evidence="1">Belongs to the importin alpha family.</text>
</comment>
<dbReference type="SMR" id="A2EKB5"/>
<name>A2EKB5_TRIV3</name>
<dbReference type="InterPro" id="IPR011989">
    <property type="entry name" value="ARM-like"/>
</dbReference>
<dbReference type="OMA" id="NWKNDTI"/>
<accession>A2EKB5</accession>
<evidence type="ECO:0000256" key="2">
    <source>
        <dbReference type="ARBA" id="ARBA00022448"/>
    </source>
</evidence>
<reference evidence="4" key="1">
    <citation type="submission" date="2006-10" db="EMBL/GenBank/DDBJ databases">
        <authorList>
            <person name="Amadeo P."/>
            <person name="Zhao Q."/>
            <person name="Wortman J."/>
            <person name="Fraser-Liggett C."/>
            <person name="Carlton J."/>
        </authorList>
    </citation>
    <scope>NUCLEOTIDE SEQUENCE</scope>
    <source>
        <strain evidence="4">G3</strain>
    </source>
</reference>
<proteinExistence type="inferred from homology"/>
<evidence type="ECO:0000313" key="4">
    <source>
        <dbReference type="EMBL" id="EAY06913.1"/>
    </source>
</evidence>
<dbReference type="KEGG" id="tva:4764796"/>
<dbReference type="RefSeq" id="XP_001319136.1">
    <property type="nucleotide sequence ID" value="XM_001319101.1"/>
</dbReference>
<evidence type="ECO:0000313" key="5">
    <source>
        <dbReference type="Proteomes" id="UP000001542"/>
    </source>
</evidence>